<dbReference type="Pfam" id="PF21365">
    <property type="entry name" value="Glyco_hydro_31_3rd"/>
    <property type="match status" value="1"/>
</dbReference>
<feature type="domain" description="Glycoside hydrolase family 31 N-terminal" evidence="6">
    <location>
        <begin position="73"/>
        <end position="292"/>
    </location>
</feature>
<dbReference type="CTD" id="2595"/>
<dbReference type="InterPro" id="IPR013780">
    <property type="entry name" value="Glyco_hydro_b"/>
</dbReference>
<dbReference type="RefSeq" id="XP_034273661.1">
    <property type="nucleotide sequence ID" value="XM_034417770.2"/>
</dbReference>
<protein>
    <submittedName>
        <fullName evidence="9">Neutral alpha-glucosidase C isoform X1</fullName>
    </submittedName>
</protein>
<dbReference type="SUPFAM" id="SSF51445">
    <property type="entry name" value="(Trans)glycosidases"/>
    <property type="match status" value="1"/>
</dbReference>
<accession>A0A6P9C1R4</accession>
<name>A0A6P9C1R4_PANGU</name>
<keyword evidence="8" id="KW-1185">Reference proteome</keyword>
<comment type="similarity">
    <text evidence="1 4">Belongs to the glycosyl hydrolase 31 family.</text>
</comment>
<gene>
    <name evidence="9" type="primary">GANC</name>
</gene>
<evidence type="ECO:0000313" key="8">
    <source>
        <dbReference type="Proteomes" id="UP001652622"/>
    </source>
</evidence>
<feature type="domain" description="Glycoside hydrolase family 31 TIM barrel" evidence="5">
    <location>
        <begin position="369"/>
        <end position="697"/>
    </location>
</feature>
<dbReference type="GeneID" id="117665636"/>
<keyword evidence="3 4" id="KW-0326">Glycosidase</keyword>
<proteinExistence type="inferred from homology"/>
<keyword evidence="2 4" id="KW-0378">Hydrolase</keyword>
<dbReference type="InterPro" id="IPR048395">
    <property type="entry name" value="Glyco_hydro_31_C"/>
</dbReference>
<dbReference type="Pfam" id="PF13802">
    <property type="entry name" value="Gal_mutarotas_2"/>
    <property type="match status" value="1"/>
</dbReference>
<dbReference type="CDD" id="cd06603">
    <property type="entry name" value="GH31_GANC_GANAB_alpha"/>
    <property type="match status" value="1"/>
</dbReference>
<dbReference type="PANTHER" id="PTHR22762:SF60">
    <property type="entry name" value="NEUTRAL ALPHA-GLUCOSIDASE C"/>
    <property type="match status" value="1"/>
</dbReference>
<dbReference type="InterPro" id="IPR017853">
    <property type="entry name" value="GH"/>
</dbReference>
<dbReference type="InterPro" id="IPR000322">
    <property type="entry name" value="Glyco_hydro_31_TIM"/>
</dbReference>
<evidence type="ECO:0000256" key="3">
    <source>
        <dbReference type="ARBA" id="ARBA00023295"/>
    </source>
</evidence>
<dbReference type="InterPro" id="IPR025887">
    <property type="entry name" value="Glyco_hydro_31_N_dom"/>
</dbReference>
<evidence type="ECO:0000256" key="4">
    <source>
        <dbReference type="RuleBase" id="RU361185"/>
    </source>
</evidence>
<dbReference type="GO" id="GO:0005975">
    <property type="term" value="P:carbohydrate metabolic process"/>
    <property type="evidence" value="ECO:0007669"/>
    <property type="project" value="InterPro"/>
</dbReference>
<dbReference type="SUPFAM" id="SSF74650">
    <property type="entry name" value="Galactose mutarotase-like"/>
    <property type="match status" value="1"/>
</dbReference>
<reference evidence="9" key="1">
    <citation type="submission" date="2025-08" db="UniProtKB">
        <authorList>
            <consortium name="RefSeq"/>
        </authorList>
    </citation>
    <scope>IDENTIFICATION</scope>
    <source>
        <tissue evidence="9">Blood</tissue>
    </source>
</reference>
<dbReference type="PANTHER" id="PTHR22762">
    <property type="entry name" value="ALPHA-GLUCOSIDASE"/>
    <property type="match status" value="1"/>
</dbReference>
<evidence type="ECO:0000259" key="6">
    <source>
        <dbReference type="Pfam" id="PF13802"/>
    </source>
</evidence>
<dbReference type="SUPFAM" id="SSF51011">
    <property type="entry name" value="Glycosyl hydrolase domain"/>
    <property type="match status" value="1"/>
</dbReference>
<dbReference type="FunFam" id="3.20.20.80:FF:000046">
    <property type="entry name" value="Glucosidase alpha, neutral C"/>
    <property type="match status" value="1"/>
</dbReference>
<dbReference type="GO" id="GO:0004558">
    <property type="term" value="F:alpha-1,4-glucosidase activity"/>
    <property type="evidence" value="ECO:0007669"/>
    <property type="project" value="TreeGrafter"/>
</dbReference>
<organism evidence="8 9">
    <name type="scientific">Pantherophis guttatus</name>
    <name type="common">Corn snake</name>
    <name type="synonym">Elaphe guttata</name>
    <dbReference type="NCBI Taxonomy" id="94885"/>
    <lineage>
        <taxon>Eukaryota</taxon>
        <taxon>Metazoa</taxon>
        <taxon>Chordata</taxon>
        <taxon>Craniata</taxon>
        <taxon>Vertebrata</taxon>
        <taxon>Euteleostomi</taxon>
        <taxon>Lepidosauria</taxon>
        <taxon>Squamata</taxon>
        <taxon>Bifurcata</taxon>
        <taxon>Unidentata</taxon>
        <taxon>Episquamata</taxon>
        <taxon>Toxicofera</taxon>
        <taxon>Serpentes</taxon>
        <taxon>Colubroidea</taxon>
        <taxon>Colubridae</taxon>
        <taxon>Colubrinae</taxon>
        <taxon>Pantherophis</taxon>
    </lineage>
</organism>
<sequence length="929" mass="106845">MQSSSQEISVQDEAVDKSRFKTCKQIAFYRRQKRLCPGKSPYQALLQTVELSNSNVKFQIFNEDSKVTLSVEMYEIEGNIFRLKINEVNPLKPRYEVPDVLIQEPASLRLKISEKDADKLVLVGAEQDQQIHIMAKPFQIHLISKDEILLSINSNGLLYLEHLQSPPQSRKSTSQEEESGLADSFKETEEHLGLWEEKIGNFLDIKANGPSSVGLDVSLHGFEHLYGIPQHAETLLLKNTSDDDVYRLYNLDVFGYTIHNKMGIYGSVPLLLAHKPDQTIGVFWLNSSETLVEISTKASMKERWNMFCMEVLLHCVLPSQTPNMSKQRVVPQTDVRWMSESGIIDMFILKGPSPFDIFKQYGQLTGTQALPPLFSLGYHQCRWNYEDEDDVEKVDAGFDTFDIPYDVIWLDIEHTDGKRYFTWDKKRFPNPEKMQKQILMKKKRKLVVIVDPHLKIDPLYTIYSQAKAKGFFIKDRNGEDFEGRCWPGLSSYLDFTNPEVRQWYADQFDFKTYKSSSEIVFIWNDMNEPSVFKGIEQSMSKDAIHYGKWEHRDVHNLYGFYQQMATAEGLVKRSGGLERPFVLTRSFFAGSQKYGAVWTGDNKADWSYLKISIPMLLTISIAGISFCGADVGGFIGNPEPELLVRWYQAGALQPFFRGHSSMNTKRREPWLFGEKNTKIIREAIKERYSLLPYLYTLFYQAQSMAEPVMRPLWVEFPKELETFGIEDEYMLGSALLVHPVTAPKISAANVFLPGPQEIWYDFRKFRRLEGHGILKIPVTLNNIPVFQRGGTIVPLKISVGKSTEWMVDVPYELHAALDYKGCATGKLYLDDGHSFHYLHEKQFLLRKFSFHENVLSSRCANEEGLFQTKCIVQQILILGIKKEPSVVTTTMFDGKEDKTVAFTYDSRNSVLTLQKLSLNIGNNWELRIK</sequence>
<dbReference type="KEGG" id="pgut:117665636"/>
<dbReference type="InterPro" id="IPR030458">
    <property type="entry name" value="Glyco_hydro_31_AS"/>
</dbReference>
<dbReference type="GO" id="GO:0030246">
    <property type="term" value="F:carbohydrate binding"/>
    <property type="evidence" value="ECO:0007669"/>
    <property type="project" value="InterPro"/>
</dbReference>
<dbReference type="OMA" id="MHNVYGH"/>
<dbReference type="AlphaFoldDB" id="A0A6P9C1R4"/>
<dbReference type="InterPro" id="IPR011013">
    <property type="entry name" value="Gal_mutarotase_sf_dom"/>
</dbReference>
<evidence type="ECO:0000256" key="2">
    <source>
        <dbReference type="ARBA" id="ARBA00022801"/>
    </source>
</evidence>
<dbReference type="CDD" id="cd14752">
    <property type="entry name" value="GH31_N"/>
    <property type="match status" value="1"/>
</dbReference>
<dbReference type="Gene3D" id="2.60.40.1760">
    <property type="entry name" value="glycosyl hydrolase (family 31)"/>
    <property type="match status" value="1"/>
</dbReference>
<dbReference type="Proteomes" id="UP001652622">
    <property type="component" value="Unplaced"/>
</dbReference>
<evidence type="ECO:0000313" key="9">
    <source>
        <dbReference type="RefSeq" id="XP_034273661.1"/>
    </source>
</evidence>
<dbReference type="Gene3D" id="3.20.20.80">
    <property type="entry name" value="Glycosidases"/>
    <property type="match status" value="1"/>
</dbReference>
<dbReference type="InParanoid" id="A0A6P9C1R4"/>
<dbReference type="Pfam" id="PF01055">
    <property type="entry name" value="Glyco_hydro_31_2nd"/>
    <property type="match status" value="1"/>
</dbReference>
<evidence type="ECO:0000256" key="1">
    <source>
        <dbReference type="ARBA" id="ARBA00007806"/>
    </source>
</evidence>
<evidence type="ECO:0000259" key="5">
    <source>
        <dbReference type="Pfam" id="PF01055"/>
    </source>
</evidence>
<evidence type="ECO:0000259" key="7">
    <source>
        <dbReference type="Pfam" id="PF21365"/>
    </source>
</evidence>
<dbReference type="PROSITE" id="PS00129">
    <property type="entry name" value="GLYCOSYL_HYDROL_F31_1"/>
    <property type="match status" value="1"/>
</dbReference>
<feature type="domain" description="Glycosyl hydrolase family 31 C-terminal" evidence="7">
    <location>
        <begin position="706"/>
        <end position="793"/>
    </location>
</feature>
<dbReference type="GO" id="GO:0006491">
    <property type="term" value="P:N-glycan processing"/>
    <property type="evidence" value="ECO:0007669"/>
    <property type="project" value="TreeGrafter"/>
</dbReference>
<dbReference type="FunFam" id="2.60.40.1180:FF:000023">
    <property type="entry name" value="neutral alpha-glucosidase AB isoform X2"/>
    <property type="match status" value="1"/>
</dbReference>
<dbReference type="FunFam" id="3.20.20.80:FF:000039">
    <property type="entry name" value="Glucosidase, alpha neutral C"/>
    <property type="match status" value="1"/>
</dbReference>
<dbReference type="Gene3D" id="2.60.40.1180">
    <property type="entry name" value="Golgi alpha-mannosidase II"/>
    <property type="match status" value="2"/>
</dbReference>